<dbReference type="Gene3D" id="3.30.760.10">
    <property type="entry name" value="RNA Cap, Translation Initiation Factor Eif4e"/>
    <property type="match status" value="1"/>
</dbReference>
<feature type="compositionally biased region" description="Polar residues" evidence="9">
    <location>
        <begin position="421"/>
        <end position="436"/>
    </location>
</feature>
<feature type="compositionally biased region" description="Polar residues" evidence="9">
    <location>
        <begin position="791"/>
        <end position="808"/>
    </location>
</feature>
<feature type="compositionally biased region" description="Low complexity" evidence="9">
    <location>
        <begin position="833"/>
        <end position="881"/>
    </location>
</feature>
<dbReference type="Proteomes" id="UP000682733">
    <property type="component" value="Unassembled WGS sequence"/>
</dbReference>
<dbReference type="Pfam" id="PF00620">
    <property type="entry name" value="RhoGAP"/>
    <property type="match status" value="1"/>
</dbReference>
<evidence type="ECO:0000256" key="3">
    <source>
        <dbReference type="ARBA" id="ARBA00022540"/>
    </source>
</evidence>
<dbReference type="AlphaFoldDB" id="A0A8S2CMF4"/>
<feature type="region of interest" description="Disordered" evidence="9">
    <location>
        <begin position="551"/>
        <end position="621"/>
    </location>
</feature>
<name>A0A8S2CMF4_9BILA</name>
<dbReference type="PANTHER" id="PTHR11960:SF8">
    <property type="entry name" value="EUKARYOTIC TRANSLATION INITIATION FACTOR 4E1-RELATED"/>
    <property type="match status" value="1"/>
</dbReference>
<gene>
    <name evidence="12" type="ORF">OVA965_LOCUS599</name>
    <name evidence="13" type="ORF">TMI583_LOCUS599</name>
</gene>
<evidence type="ECO:0000313" key="12">
    <source>
        <dbReference type="EMBL" id="CAF0728181.1"/>
    </source>
</evidence>
<dbReference type="PROSITE" id="PS50003">
    <property type="entry name" value="PH_DOMAIN"/>
    <property type="match status" value="1"/>
</dbReference>
<evidence type="ECO:0008006" key="15">
    <source>
        <dbReference type="Google" id="ProtNLM"/>
    </source>
</evidence>
<feature type="coiled-coil region" evidence="8">
    <location>
        <begin position="643"/>
        <end position="709"/>
    </location>
</feature>
<organism evidence="12 14">
    <name type="scientific">Didymodactylos carnosus</name>
    <dbReference type="NCBI Taxonomy" id="1234261"/>
    <lineage>
        <taxon>Eukaryota</taxon>
        <taxon>Metazoa</taxon>
        <taxon>Spiralia</taxon>
        <taxon>Gnathifera</taxon>
        <taxon>Rotifera</taxon>
        <taxon>Eurotatoria</taxon>
        <taxon>Bdelloidea</taxon>
        <taxon>Philodinida</taxon>
        <taxon>Philodinidae</taxon>
        <taxon>Didymodactylos</taxon>
    </lineage>
</organism>
<evidence type="ECO:0000256" key="4">
    <source>
        <dbReference type="ARBA" id="ARBA00022845"/>
    </source>
</evidence>
<feature type="compositionally biased region" description="Polar residues" evidence="9">
    <location>
        <begin position="561"/>
        <end position="579"/>
    </location>
</feature>
<dbReference type="SMART" id="SM00324">
    <property type="entry name" value="RhoGAP"/>
    <property type="match status" value="1"/>
</dbReference>
<keyword evidence="2" id="KW-0343">GTPase activation</keyword>
<comment type="similarity">
    <text evidence="1 7">Belongs to the eukaryotic initiation factor 4E family.</text>
</comment>
<dbReference type="EMBL" id="CAJOBA010000085">
    <property type="protein sequence ID" value="CAF3502607.1"/>
    <property type="molecule type" value="Genomic_DNA"/>
</dbReference>
<evidence type="ECO:0000256" key="9">
    <source>
        <dbReference type="SAM" id="MobiDB-lite"/>
    </source>
</evidence>
<feature type="compositionally biased region" description="Basic and acidic residues" evidence="9">
    <location>
        <begin position="819"/>
        <end position="830"/>
    </location>
</feature>
<dbReference type="CDD" id="cd00821">
    <property type="entry name" value="PH"/>
    <property type="match status" value="1"/>
</dbReference>
<dbReference type="PROSITE" id="PS50238">
    <property type="entry name" value="RHOGAP"/>
    <property type="match status" value="1"/>
</dbReference>
<comment type="caution">
    <text evidence="12">The sequence shown here is derived from an EMBL/GenBank/DDBJ whole genome shotgun (WGS) entry which is preliminary data.</text>
</comment>
<sequence length="1084" mass="123197">MNVKPIIKQGWLKVKTASHSKWHRRYCTAQLGIIFLSSKPNSRYQDWIQLRYDSIVNDYEQSQTASSEYSHLPFVIEIRTKLDSTRDLLHAETKQEFDSWLIATKRAAFSQNGGGIFGQSLQETYDYAKDKTSFVPLIVQHCCEHLLKYGSNYVGLFRIPGKQTVIKELRDMYDRGIVVKLDKTYAPATVSSLLKIYLQSLPEPIIPDLDFDSFLEIGCSFKYQNENERDEKISRLKQTILNLPDINYHVLKYLCLFMKKISDQSSVNKMDSENLSVVFGSNIIRPPEKLDMNMIKGHNFNLLPLMKVLIDESEELFNCSSFIAGDVVNDEQRSVMTDTLTTVTNSIDLPSKSSSLTANDQLLSMQRSKSLQFVRTSTISSTDSGTLSNNSSDFDSKKNNTVKCRATVLSRSDDLSPRHLSFSTCKEPSLQSTRGENSSDDIEIHSVIEMQTENETLLTQKSQTKLSASCDAILTKIEHETTEIVEPIKQRYPAMNGNHIQNGTEQGENLNRSLSLTPAVTRKMTKIPAKKGLVSKVGKSFSTLKSNVVKALHPQQQQQQSLSNKQPISTDNSHQNGVNHQEESELKSNSTSFPQETISKRRREDEINLHHSPFNEFLPMNNNTTDSINIPETSSPIDPTDTIAKLKHEIDTLNNRLIKNELLIEHLTTASQNERLTFTHERLQLTKTIEDLTADNKRLRQQIKEGDQYISDKYSRRRSLKYSQNACLNDISRSLSKIDKRISNVNEQQQSLISTSLTTPDSMLLSFYLFLDNLMSSSTDSQPKEPPSPTFDHSTFATPAANSTTTFDLPSAPDSSNDEQLRIETTRNNDDLSQYTTPTSPLSPQQTSSPKQHQSQSTPPATTSQASTSTTVTSAETASVEQQPQTTSIVDEMKSLLISEDLRFPLEDTWSFWFFKNDRNAEWKDNLIKVTTVSTVESFWSVYNHMQVASRLGQGCDYMFFKTNIQPMWEDINNRNGGRWVLNLNKNQRGPELDTFWLFTMLSLIGDQYADTADHVNGAVVSIRSKGDRISLWTRDWRDTSVTKNIGRRFREVADIPKQYQVFFESHEDQETKRGANSKILFKA</sequence>
<dbReference type="GO" id="GO:0005096">
    <property type="term" value="F:GTPase activator activity"/>
    <property type="evidence" value="ECO:0007669"/>
    <property type="project" value="UniProtKB-KW"/>
</dbReference>
<evidence type="ECO:0000256" key="8">
    <source>
        <dbReference type="SAM" id="Coils"/>
    </source>
</evidence>
<dbReference type="Gene3D" id="1.10.555.10">
    <property type="entry name" value="Rho GTPase activation protein"/>
    <property type="match status" value="1"/>
</dbReference>
<dbReference type="InterPro" id="IPR001849">
    <property type="entry name" value="PH_domain"/>
</dbReference>
<dbReference type="GO" id="GO:0003743">
    <property type="term" value="F:translation initiation factor activity"/>
    <property type="evidence" value="ECO:0007669"/>
    <property type="project" value="UniProtKB-KW"/>
</dbReference>
<dbReference type="GO" id="GO:0007165">
    <property type="term" value="P:signal transduction"/>
    <property type="evidence" value="ECO:0007669"/>
    <property type="project" value="InterPro"/>
</dbReference>
<accession>A0A8S2CMF4</accession>
<evidence type="ECO:0000313" key="13">
    <source>
        <dbReference type="EMBL" id="CAF3502607.1"/>
    </source>
</evidence>
<dbReference type="GO" id="GO:0000340">
    <property type="term" value="F:RNA 7-methylguanosine cap binding"/>
    <property type="evidence" value="ECO:0007669"/>
    <property type="project" value="TreeGrafter"/>
</dbReference>
<feature type="domain" description="Rho-GAP" evidence="11">
    <location>
        <begin position="119"/>
        <end position="317"/>
    </location>
</feature>
<feature type="compositionally biased region" description="Basic and acidic residues" evidence="9">
    <location>
        <begin position="598"/>
        <end position="609"/>
    </location>
</feature>
<dbReference type="SMART" id="SM00233">
    <property type="entry name" value="PH"/>
    <property type="match status" value="1"/>
</dbReference>
<dbReference type="SUPFAM" id="SSF55418">
    <property type="entry name" value="eIF4e-like"/>
    <property type="match status" value="1"/>
</dbReference>
<dbReference type="InterPro" id="IPR011993">
    <property type="entry name" value="PH-like_dom_sf"/>
</dbReference>
<keyword evidence="6 7" id="KW-0648">Protein biosynthesis</keyword>
<evidence type="ECO:0000259" key="11">
    <source>
        <dbReference type="PROSITE" id="PS50238"/>
    </source>
</evidence>
<evidence type="ECO:0000256" key="5">
    <source>
        <dbReference type="ARBA" id="ARBA00022884"/>
    </source>
</evidence>
<evidence type="ECO:0000256" key="2">
    <source>
        <dbReference type="ARBA" id="ARBA00022468"/>
    </source>
</evidence>
<dbReference type="Pfam" id="PF00169">
    <property type="entry name" value="PH"/>
    <property type="match status" value="1"/>
</dbReference>
<dbReference type="GO" id="GO:0016281">
    <property type="term" value="C:eukaryotic translation initiation factor 4F complex"/>
    <property type="evidence" value="ECO:0007669"/>
    <property type="project" value="TreeGrafter"/>
</dbReference>
<dbReference type="GO" id="GO:0006417">
    <property type="term" value="P:regulation of translation"/>
    <property type="evidence" value="ECO:0007669"/>
    <property type="project" value="UniProtKB-KW"/>
</dbReference>
<keyword evidence="5 7" id="KW-0694">RNA-binding</keyword>
<feature type="compositionally biased region" description="Polar residues" evidence="9">
    <location>
        <begin position="587"/>
        <end position="597"/>
    </location>
</feature>
<evidence type="ECO:0000256" key="6">
    <source>
        <dbReference type="ARBA" id="ARBA00022917"/>
    </source>
</evidence>
<dbReference type="InterPro" id="IPR000198">
    <property type="entry name" value="RhoGAP_dom"/>
</dbReference>
<keyword evidence="4" id="KW-0810">Translation regulation</keyword>
<dbReference type="PANTHER" id="PTHR11960">
    <property type="entry name" value="EUKARYOTIC TRANSLATION INITIATION FACTOR 4E RELATED"/>
    <property type="match status" value="1"/>
</dbReference>
<dbReference type="EMBL" id="CAJNOK010000085">
    <property type="protein sequence ID" value="CAF0728181.1"/>
    <property type="molecule type" value="Genomic_DNA"/>
</dbReference>
<feature type="region of interest" description="Disordered" evidence="9">
    <location>
        <begin position="417"/>
        <end position="438"/>
    </location>
</feature>
<dbReference type="InterPro" id="IPR001040">
    <property type="entry name" value="TIF_eIF_4E"/>
</dbReference>
<dbReference type="Pfam" id="PF01652">
    <property type="entry name" value="IF4E"/>
    <property type="match status" value="1"/>
</dbReference>
<protein>
    <recommendedName>
        <fullName evidence="15">Rho GTPase activating protein</fullName>
    </recommendedName>
</protein>
<dbReference type="InterPro" id="IPR019770">
    <property type="entry name" value="TIF_eIF_4E_CS"/>
</dbReference>
<proteinExistence type="inferred from homology"/>
<dbReference type="PROSITE" id="PS00813">
    <property type="entry name" value="IF4E"/>
    <property type="match status" value="1"/>
</dbReference>
<reference evidence="12" key="1">
    <citation type="submission" date="2021-02" db="EMBL/GenBank/DDBJ databases">
        <authorList>
            <person name="Nowell W R."/>
        </authorList>
    </citation>
    <scope>NUCLEOTIDE SEQUENCE</scope>
</reference>
<keyword evidence="8" id="KW-0175">Coiled coil</keyword>
<feature type="domain" description="PH" evidence="10">
    <location>
        <begin position="5"/>
        <end position="109"/>
    </location>
</feature>
<dbReference type="CDD" id="cd00159">
    <property type="entry name" value="RhoGAP"/>
    <property type="match status" value="1"/>
</dbReference>
<feature type="region of interest" description="Disordered" evidence="9">
    <location>
        <begin position="777"/>
        <end position="887"/>
    </location>
</feature>
<dbReference type="Gene3D" id="2.30.29.30">
    <property type="entry name" value="Pleckstrin-homology domain (PH domain)/Phosphotyrosine-binding domain (PTB)"/>
    <property type="match status" value="1"/>
</dbReference>
<dbReference type="SUPFAM" id="SSF48350">
    <property type="entry name" value="GTPase activation domain, GAP"/>
    <property type="match status" value="1"/>
</dbReference>
<evidence type="ECO:0000256" key="1">
    <source>
        <dbReference type="ARBA" id="ARBA00009860"/>
    </source>
</evidence>
<keyword evidence="3 7" id="KW-0396">Initiation factor</keyword>
<dbReference type="Proteomes" id="UP000677228">
    <property type="component" value="Unassembled WGS sequence"/>
</dbReference>
<dbReference type="InterPro" id="IPR008936">
    <property type="entry name" value="Rho_GTPase_activation_prot"/>
</dbReference>
<dbReference type="InterPro" id="IPR023398">
    <property type="entry name" value="TIF_eIF4e-like"/>
</dbReference>
<dbReference type="SUPFAM" id="SSF50729">
    <property type="entry name" value="PH domain-like"/>
    <property type="match status" value="1"/>
</dbReference>
<evidence type="ECO:0000256" key="7">
    <source>
        <dbReference type="RuleBase" id="RU004374"/>
    </source>
</evidence>
<evidence type="ECO:0000259" key="10">
    <source>
        <dbReference type="PROSITE" id="PS50003"/>
    </source>
</evidence>
<evidence type="ECO:0000313" key="14">
    <source>
        <dbReference type="Proteomes" id="UP000677228"/>
    </source>
</evidence>